<keyword evidence="4 5" id="KW-0472">Membrane</keyword>
<proteinExistence type="predicted"/>
<feature type="non-terminal residue" evidence="7">
    <location>
        <position position="1"/>
    </location>
</feature>
<evidence type="ECO:0000256" key="4">
    <source>
        <dbReference type="ARBA" id="ARBA00023136"/>
    </source>
</evidence>
<dbReference type="PANTHER" id="PTHR11132">
    <property type="entry name" value="SOLUTE CARRIER FAMILY 35"/>
    <property type="match status" value="1"/>
</dbReference>
<feature type="transmembrane region" description="Helical" evidence="5">
    <location>
        <begin position="6"/>
        <end position="28"/>
    </location>
</feature>
<evidence type="ECO:0000313" key="7">
    <source>
        <dbReference type="EMBL" id="CAE8593548.1"/>
    </source>
</evidence>
<evidence type="ECO:0000256" key="1">
    <source>
        <dbReference type="ARBA" id="ARBA00004141"/>
    </source>
</evidence>
<feature type="transmembrane region" description="Helical" evidence="5">
    <location>
        <begin position="40"/>
        <end position="62"/>
    </location>
</feature>
<reference evidence="7" key="1">
    <citation type="submission" date="2021-02" db="EMBL/GenBank/DDBJ databases">
        <authorList>
            <person name="Dougan E. K."/>
            <person name="Rhodes N."/>
            <person name="Thang M."/>
            <person name="Chan C."/>
        </authorList>
    </citation>
    <scope>NUCLEOTIDE SEQUENCE</scope>
</reference>
<dbReference type="AlphaFoldDB" id="A0A813DXZ2"/>
<sequence>SSQMGAIAETMAIGSAYIAVSATLITFNKYMMQPGHFPHAVHLTATHMAVTFGMTWSLYAMAPSLFPSMDAARADKRKVLRYIAPLGLLFAVALLCSNLAYKYSTVAFLQFCKEGNVAIVFAMSCFLGTLTFSWEKLLALAVVMSGCTICAKGEINFVMLGLILQLTSQFAECSKNIIGEIVMSGAGLKLDVLTFVMFQAPCSLLPLLVGVYWQWSPEVMHDLAGIWPILLVNASVAFLLNLLIALTLKKLSALAFVIIGLVKDAVIVGSSSIIFGDPVTDVQKVGFLITLTGIAIYGSIKLREQAEAATKKAELAASPDEAERGWAAPG</sequence>
<feature type="transmembrane region" description="Helical" evidence="5">
    <location>
        <begin position="253"/>
        <end position="276"/>
    </location>
</feature>
<feature type="transmembrane region" description="Helical" evidence="5">
    <location>
        <begin position="82"/>
        <end position="103"/>
    </location>
</feature>
<dbReference type="OMA" id="YVTGEMA"/>
<dbReference type="GO" id="GO:0016020">
    <property type="term" value="C:membrane"/>
    <property type="evidence" value="ECO:0007669"/>
    <property type="project" value="UniProtKB-SubCell"/>
</dbReference>
<feature type="non-terminal residue" evidence="7">
    <location>
        <position position="330"/>
    </location>
</feature>
<accession>A0A813DXZ2</accession>
<keyword evidence="8" id="KW-1185">Reference proteome</keyword>
<dbReference type="InterPro" id="IPR004853">
    <property type="entry name" value="Sugar_P_trans_dom"/>
</dbReference>
<organism evidence="7 8">
    <name type="scientific">Polarella glacialis</name>
    <name type="common">Dinoflagellate</name>
    <dbReference type="NCBI Taxonomy" id="89957"/>
    <lineage>
        <taxon>Eukaryota</taxon>
        <taxon>Sar</taxon>
        <taxon>Alveolata</taxon>
        <taxon>Dinophyceae</taxon>
        <taxon>Suessiales</taxon>
        <taxon>Suessiaceae</taxon>
        <taxon>Polarella</taxon>
    </lineage>
</organism>
<dbReference type="InterPro" id="IPR050186">
    <property type="entry name" value="TPT_transporter"/>
</dbReference>
<evidence type="ECO:0000259" key="6">
    <source>
        <dbReference type="Pfam" id="PF03151"/>
    </source>
</evidence>
<feature type="transmembrane region" description="Helical" evidence="5">
    <location>
        <begin position="225"/>
        <end position="246"/>
    </location>
</feature>
<feature type="transmembrane region" description="Helical" evidence="5">
    <location>
        <begin position="115"/>
        <end position="134"/>
    </location>
</feature>
<dbReference type="Pfam" id="PF03151">
    <property type="entry name" value="TPT"/>
    <property type="match status" value="1"/>
</dbReference>
<feature type="transmembrane region" description="Helical" evidence="5">
    <location>
        <begin position="192"/>
        <end position="213"/>
    </location>
</feature>
<evidence type="ECO:0000313" key="8">
    <source>
        <dbReference type="Proteomes" id="UP000654075"/>
    </source>
</evidence>
<protein>
    <recommendedName>
        <fullName evidence="6">Sugar phosphate transporter domain-containing protein</fullName>
    </recommendedName>
</protein>
<keyword evidence="3 5" id="KW-1133">Transmembrane helix</keyword>
<dbReference type="Proteomes" id="UP000654075">
    <property type="component" value="Unassembled WGS sequence"/>
</dbReference>
<feature type="domain" description="Sugar phosphate transporter" evidence="6">
    <location>
        <begin position="21"/>
        <end position="297"/>
    </location>
</feature>
<evidence type="ECO:0000256" key="3">
    <source>
        <dbReference type="ARBA" id="ARBA00022989"/>
    </source>
</evidence>
<feature type="transmembrane region" description="Helical" evidence="5">
    <location>
        <begin position="282"/>
        <end position="300"/>
    </location>
</feature>
<gene>
    <name evidence="7" type="ORF">PGLA1383_LOCUS12138</name>
</gene>
<dbReference type="OrthoDB" id="443866at2759"/>
<comment type="caution">
    <text evidence="7">The sequence shown here is derived from an EMBL/GenBank/DDBJ whole genome shotgun (WGS) entry which is preliminary data.</text>
</comment>
<evidence type="ECO:0000256" key="2">
    <source>
        <dbReference type="ARBA" id="ARBA00022692"/>
    </source>
</evidence>
<evidence type="ECO:0000256" key="5">
    <source>
        <dbReference type="SAM" id="Phobius"/>
    </source>
</evidence>
<comment type="subcellular location">
    <subcellularLocation>
        <location evidence="1">Membrane</location>
        <topology evidence="1">Multi-pass membrane protein</topology>
    </subcellularLocation>
</comment>
<name>A0A813DXZ2_POLGL</name>
<dbReference type="EMBL" id="CAJNNV010006385">
    <property type="protein sequence ID" value="CAE8593548.1"/>
    <property type="molecule type" value="Genomic_DNA"/>
</dbReference>
<keyword evidence="2 5" id="KW-0812">Transmembrane</keyword>